<dbReference type="GO" id="GO:0000034">
    <property type="term" value="F:adenine deaminase activity"/>
    <property type="evidence" value="ECO:0007669"/>
    <property type="project" value="UniProtKB-UniRule"/>
</dbReference>
<comment type="caution">
    <text evidence="11">The sequence shown here is derived from an EMBL/GenBank/DDBJ whole genome shotgun (WGS) entry which is preliminary data.</text>
</comment>
<comment type="catalytic activity">
    <reaction evidence="6 8">
        <text>adenine + H2O + H(+) = hypoxanthine + NH4(+)</text>
        <dbReference type="Rhea" id="RHEA:23688"/>
        <dbReference type="ChEBI" id="CHEBI:15377"/>
        <dbReference type="ChEBI" id="CHEBI:15378"/>
        <dbReference type="ChEBI" id="CHEBI:16708"/>
        <dbReference type="ChEBI" id="CHEBI:17368"/>
        <dbReference type="ChEBI" id="CHEBI:28938"/>
        <dbReference type="EC" id="3.5.4.2"/>
    </reaction>
</comment>
<dbReference type="PANTHER" id="PTHR11113:SF2">
    <property type="entry name" value="ADENINE DEAMINASE"/>
    <property type="match status" value="1"/>
</dbReference>
<feature type="domain" description="Amidohydrolase-related" evidence="9">
    <location>
        <begin position="65"/>
        <end position="348"/>
    </location>
</feature>
<dbReference type="InterPro" id="IPR006680">
    <property type="entry name" value="Amidohydro-rel"/>
</dbReference>
<dbReference type="InterPro" id="IPR006679">
    <property type="entry name" value="Adenine_deam"/>
</dbReference>
<dbReference type="CDD" id="cd01295">
    <property type="entry name" value="AdeC"/>
    <property type="match status" value="1"/>
</dbReference>
<dbReference type="PANTHER" id="PTHR11113">
    <property type="entry name" value="N-ACETYLGLUCOSAMINE-6-PHOSPHATE DEACETYLASE"/>
    <property type="match status" value="1"/>
</dbReference>
<evidence type="ECO:0000259" key="10">
    <source>
        <dbReference type="Pfam" id="PF13382"/>
    </source>
</evidence>
<evidence type="ECO:0000313" key="11">
    <source>
        <dbReference type="EMBL" id="HJA08385.1"/>
    </source>
</evidence>
<evidence type="ECO:0000256" key="6">
    <source>
        <dbReference type="ARBA" id="ARBA00047720"/>
    </source>
</evidence>
<name>A0A9D2KKP0_9BACT</name>
<comment type="cofactor">
    <cofactor evidence="1 8">
        <name>Mn(2+)</name>
        <dbReference type="ChEBI" id="CHEBI:29035"/>
    </cofactor>
</comment>
<keyword evidence="4 8" id="KW-0378">Hydrolase</keyword>
<evidence type="ECO:0000256" key="1">
    <source>
        <dbReference type="ARBA" id="ARBA00001936"/>
    </source>
</evidence>
<dbReference type="SUPFAM" id="SSF51556">
    <property type="entry name" value="Metallo-dependent hydrolases"/>
    <property type="match status" value="1"/>
</dbReference>
<dbReference type="Gene3D" id="2.30.40.10">
    <property type="entry name" value="Urease, subunit C, domain 1"/>
    <property type="match status" value="1"/>
</dbReference>
<proteinExistence type="inferred from homology"/>
<sequence length="580" mass="62110">MNDDFRLFLDQAAGRAPADLRIDNARVVDVFGGGVRETSVCVGRGRILGFSRLEAERVVDAGGRYLIPGLIDGHVHIESSMLCPARFAETVLPFGTTTVIADPHEIANVQGVAGLRYILDASEGLPLDVRVMLSSCVPALPVEDAGAVLSAADLAELMREPRVTGLGEMMNVPGVLAGDADTLAKIRLAAAQGKQVDGHSPGLTGRELDVYAAAGVGTDHECTTPEEALERIRRGMYVILREGSAARDLLRLLPAVDPMNARRCLFCTDDRQPVDILERGHIDGHLRMAVAAGLDPVTAVRMATLNAAECYGLRDKGGIAPGRRADLALVDDLRDFRVRAVWAGGRRVAEDGRMLEELPQLDPGALRGSVNLAPLPERPFELRIPSGRARVIGLQPHSLVTTHETRAIQTSADGVFEFALNPGLLKIAVLERHHATGKIGVGLLDGRYGLRGGAVATSVAHDSHNIVVAGDNDADMRLAVEETARLGGGVVMAAAGRVLAELPLPIGGLMSDRPAVEVADRLRELLRLADAHYHIWEQADAFMTLSFLALPVIPDLKITARGLFDVSAFRFVDVDMEKRG</sequence>
<dbReference type="EMBL" id="DXAN01000011">
    <property type="protein sequence ID" value="HJA08385.1"/>
    <property type="molecule type" value="Genomic_DNA"/>
</dbReference>
<gene>
    <name evidence="8 11" type="primary">ade</name>
    <name evidence="11" type="ORF">H9962_04240</name>
</gene>
<dbReference type="InterPro" id="IPR011059">
    <property type="entry name" value="Metal-dep_hydrolase_composite"/>
</dbReference>
<dbReference type="GO" id="GO:0006146">
    <property type="term" value="P:adenine catabolic process"/>
    <property type="evidence" value="ECO:0007669"/>
    <property type="project" value="InterPro"/>
</dbReference>
<reference evidence="11" key="1">
    <citation type="journal article" date="2021" name="PeerJ">
        <title>Extensive microbial diversity within the chicken gut microbiome revealed by metagenomics and culture.</title>
        <authorList>
            <person name="Gilroy R."/>
            <person name="Ravi A."/>
            <person name="Getino M."/>
            <person name="Pursley I."/>
            <person name="Horton D.L."/>
            <person name="Alikhan N.F."/>
            <person name="Baker D."/>
            <person name="Gharbi K."/>
            <person name="Hall N."/>
            <person name="Watson M."/>
            <person name="Adriaenssens E.M."/>
            <person name="Foster-Nyarko E."/>
            <person name="Jarju S."/>
            <person name="Secka A."/>
            <person name="Antonio M."/>
            <person name="Oren A."/>
            <person name="Chaudhuri R.R."/>
            <person name="La Ragione R."/>
            <person name="Hildebrand F."/>
            <person name="Pallen M.J."/>
        </authorList>
    </citation>
    <scope>NUCLEOTIDE SEQUENCE</scope>
    <source>
        <strain evidence="11">CHK186-16707</strain>
    </source>
</reference>
<evidence type="ECO:0000256" key="2">
    <source>
        <dbReference type="ARBA" id="ARBA00006773"/>
    </source>
</evidence>
<dbReference type="SUPFAM" id="SSF51338">
    <property type="entry name" value="Composite domain of metallo-dependent hydrolases"/>
    <property type="match status" value="1"/>
</dbReference>
<dbReference type="HAMAP" id="MF_01518">
    <property type="entry name" value="Adenine_deamin"/>
    <property type="match status" value="1"/>
</dbReference>
<feature type="domain" description="Adenine deaminase C-terminal" evidence="10">
    <location>
        <begin position="399"/>
        <end position="569"/>
    </location>
</feature>
<dbReference type="AlphaFoldDB" id="A0A9D2KKP0"/>
<organism evidence="11 12">
    <name type="scientific">Candidatus Mailhella merdigallinarum</name>
    <dbReference type="NCBI Taxonomy" id="2838658"/>
    <lineage>
        <taxon>Bacteria</taxon>
        <taxon>Pseudomonadati</taxon>
        <taxon>Thermodesulfobacteriota</taxon>
        <taxon>Desulfovibrionia</taxon>
        <taxon>Desulfovibrionales</taxon>
        <taxon>Desulfovibrionaceae</taxon>
        <taxon>Mailhella</taxon>
    </lineage>
</organism>
<keyword evidence="5 8" id="KW-0464">Manganese</keyword>
<dbReference type="FunFam" id="3.20.20.140:FF:000016">
    <property type="entry name" value="Adenine deaminase"/>
    <property type="match status" value="1"/>
</dbReference>
<dbReference type="InterPro" id="IPR026912">
    <property type="entry name" value="Adenine_deam_C"/>
</dbReference>
<evidence type="ECO:0000259" key="9">
    <source>
        <dbReference type="Pfam" id="PF01979"/>
    </source>
</evidence>
<comment type="similarity">
    <text evidence="2 8">Belongs to the metallo-dependent hydrolases superfamily. Adenine deaminase family.</text>
</comment>
<evidence type="ECO:0000256" key="5">
    <source>
        <dbReference type="ARBA" id="ARBA00023211"/>
    </source>
</evidence>
<dbReference type="NCBIfam" id="TIGR01178">
    <property type="entry name" value="ade"/>
    <property type="match status" value="1"/>
</dbReference>
<evidence type="ECO:0000256" key="3">
    <source>
        <dbReference type="ARBA" id="ARBA00012782"/>
    </source>
</evidence>
<evidence type="ECO:0000256" key="7">
    <source>
        <dbReference type="ARBA" id="ARBA00069718"/>
    </source>
</evidence>
<dbReference type="Pfam" id="PF01979">
    <property type="entry name" value="Amidohydro_1"/>
    <property type="match status" value="1"/>
</dbReference>
<evidence type="ECO:0000313" key="12">
    <source>
        <dbReference type="Proteomes" id="UP000824225"/>
    </source>
</evidence>
<dbReference type="Proteomes" id="UP000824225">
    <property type="component" value="Unassembled WGS sequence"/>
</dbReference>
<dbReference type="Pfam" id="PF13382">
    <property type="entry name" value="Adenine_deam_C"/>
    <property type="match status" value="1"/>
</dbReference>
<dbReference type="Gene3D" id="3.20.20.140">
    <property type="entry name" value="Metal-dependent hydrolases"/>
    <property type="match status" value="1"/>
</dbReference>
<dbReference type="InterPro" id="IPR032466">
    <property type="entry name" value="Metal_Hydrolase"/>
</dbReference>
<protein>
    <recommendedName>
        <fullName evidence="7 8">Adenine deaminase</fullName>
        <shortName evidence="8">Adenase</shortName>
        <shortName evidence="8">Adenine aminase</shortName>
        <ecNumber evidence="3 8">3.5.4.2</ecNumber>
    </recommendedName>
</protein>
<reference evidence="11" key="2">
    <citation type="submission" date="2021-04" db="EMBL/GenBank/DDBJ databases">
        <authorList>
            <person name="Gilroy R."/>
        </authorList>
    </citation>
    <scope>NUCLEOTIDE SEQUENCE</scope>
    <source>
        <strain evidence="11">CHK186-16707</strain>
    </source>
</reference>
<evidence type="ECO:0000256" key="8">
    <source>
        <dbReference type="HAMAP-Rule" id="MF_01518"/>
    </source>
</evidence>
<dbReference type="EC" id="3.5.4.2" evidence="3 8"/>
<evidence type="ECO:0000256" key="4">
    <source>
        <dbReference type="ARBA" id="ARBA00022801"/>
    </source>
</evidence>
<accession>A0A9D2KKP0</accession>